<name>A0A1G2IDE4_9BACT</name>
<sequence>MNQDWESKLMTFEEYAGKKHDPVYVFNIEFGTKKVMYFGAEHSLNPESPMFSRIEEEFKKADPQIVFVEGMYFSQGGKERAIEKYKNTNRESVIKNHGESVYVFKLATDAGIEVDSPESTYKDEIDSLIEKGFSKEEIFCFYGYRQINGLHRLTDKSKFTEELTRYISIFQRDSQWKDFDYSVEHLEKIGKSVWGETRGDIMTNDGYRTTPVPPPDKKLFTIINRINQEVTHFRDCNVVRRIVEALKTHDRLFIIFGSTHAVMQEPALRYLAESYDKEEIG</sequence>
<reference evidence="1 2" key="1">
    <citation type="journal article" date="2016" name="Nat. Commun.">
        <title>Thousands of microbial genomes shed light on interconnected biogeochemical processes in an aquifer system.</title>
        <authorList>
            <person name="Anantharaman K."/>
            <person name="Brown C.T."/>
            <person name="Hug L.A."/>
            <person name="Sharon I."/>
            <person name="Castelle C.J."/>
            <person name="Probst A.J."/>
            <person name="Thomas B.C."/>
            <person name="Singh A."/>
            <person name="Wilkins M.J."/>
            <person name="Karaoz U."/>
            <person name="Brodie E.L."/>
            <person name="Williams K.H."/>
            <person name="Hubbard S.S."/>
            <person name="Banfield J.F."/>
        </authorList>
    </citation>
    <scope>NUCLEOTIDE SEQUENCE [LARGE SCALE GENOMIC DNA]</scope>
</reference>
<evidence type="ECO:0000313" key="1">
    <source>
        <dbReference type="EMBL" id="OGZ72785.1"/>
    </source>
</evidence>
<organism evidence="1 2">
    <name type="scientific">Candidatus Staskawiczbacteria bacterium RIFCSPLOWO2_01_FULL_38_12b</name>
    <dbReference type="NCBI Taxonomy" id="1802214"/>
    <lineage>
        <taxon>Bacteria</taxon>
        <taxon>Candidatus Staskawicziibacteriota</taxon>
    </lineage>
</organism>
<protein>
    <submittedName>
        <fullName evidence="1">Uncharacterized protein</fullName>
    </submittedName>
</protein>
<proteinExistence type="predicted"/>
<gene>
    <name evidence="1" type="ORF">A2908_00175</name>
</gene>
<dbReference type="STRING" id="1802214.A2908_00175"/>
<evidence type="ECO:0000313" key="2">
    <source>
        <dbReference type="Proteomes" id="UP000176774"/>
    </source>
</evidence>
<accession>A0A1G2IDE4</accession>
<dbReference type="Proteomes" id="UP000176774">
    <property type="component" value="Unassembled WGS sequence"/>
</dbReference>
<comment type="caution">
    <text evidence="1">The sequence shown here is derived from an EMBL/GenBank/DDBJ whole genome shotgun (WGS) entry which is preliminary data.</text>
</comment>
<dbReference type="EMBL" id="MHPA01000021">
    <property type="protein sequence ID" value="OGZ72785.1"/>
    <property type="molecule type" value="Genomic_DNA"/>
</dbReference>
<dbReference type="AlphaFoldDB" id="A0A1G2IDE4"/>